<gene>
    <name evidence="1" type="ORF">CWC46_17795</name>
    <name evidence="2" type="ORF">Ser39006_017795</name>
</gene>
<dbReference type="KEGG" id="sera:Ser39006_017795"/>
<name>A0A2I5TMN3_SERS3</name>
<dbReference type="AlphaFoldDB" id="A0A2I5TMN3"/>
<proteinExistence type="predicted"/>
<keyword evidence="3" id="KW-1185">Reference proteome</keyword>
<dbReference type="Proteomes" id="UP000017700">
    <property type="component" value="Chromosome"/>
</dbReference>
<reference evidence="1 4" key="3">
    <citation type="submission" date="2017-11" db="EMBL/GenBank/DDBJ databases">
        <title>Complete genome sequence of Serratia sp. ATCC 39006 LacA.</title>
        <authorList>
            <person name="Hampton H.G."/>
            <person name="Jackson S.A."/>
            <person name="Jauregui R."/>
            <person name="Poulter G.T.M."/>
            <person name="Salmond G.P.C."/>
            <person name="Fineran P.C."/>
        </authorList>
    </citation>
    <scope>NUCLEOTIDE SEQUENCE [LARGE SCALE GENOMIC DNA]</scope>
    <source>
        <strain evidence="1 4">ATCC 39006</strain>
    </source>
</reference>
<dbReference type="RefSeq" id="WP_021015197.1">
    <property type="nucleotide sequence ID" value="NZ_CP025084.1"/>
</dbReference>
<dbReference type="EMBL" id="CP025085">
    <property type="protein sequence ID" value="AUH01498.1"/>
    <property type="molecule type" value="Genomic_DNA"/>
</dbReference>
<reference evidence="2" key="2">
    <citation type="submission" date="2013-09" db="EMBL/GenBank/DDBJ databases">
        <authorList>
            <person name="Wang G."/>
            <person name="Yang Y."/>
            <person name="Su Y."/>
        </authorList>
    </citation>
    <scope>NUCLEOTIDE SEQUENCE</scope>
    <source>
        <strain evidence="2">ATCC 39006</strain>
    </source>
</reference>
<organism evidence="2 3">
    <name type="scientific">Serratia sp. (strain ATCC 39006)</name>
    <name type="common">Prodigiosinella confusarubida</name>
    <dbReference type="NCBI Taxonomy" id="104623"/>
    <lineage>
        <taxon>Bacteria</taxon>
        <taxon>Pseudomonadati</taxon>
        <taxon>Pseudomonadota</taxon>
        <taxon>Gammaproteobacteria</taxon>
        <taxon>Enterobacterales</taxon>
        <taxon>Pectobacteriaceae</taxon>
        <taxon>Prodigiosinella</taxon>
    </lineage>
</organism>
<dbReference type="STRING" id="104623.Ser39006_01931"/>
<evidence type="ECO:0000313" key="1">
    <source>
        <dbReference type="EMBL" id="AUH01498.1"/>
    </source>
</evidence>
<reference evidence="2 3" key="1">
    <citation type="journal article" date="2013" name="Genome Announc.">
        <title>Draft genome sequence of Serratia sp. strain ATCC 39006, a model bacterium for analysis of the biosynthesis and regulation of prodigiosin, a carbapenem, and gas vesicles.</title>
        <authorList>
            <person name="Fineran P.C."/>
            <person name="Iglesias Cans M.C."/>
            <person name="Ramsay J.P."/>
            <person name="Wilf N.M."/>
            <person name="Cossyleon D."/>
            <person name="McNeil M.B."/>
            <person name="Williamson N.R."/>
            <person name="Monson R.E."/>
            <person name="Becher S.A."/>
            <person name="Stanton J.A."/>
            <person name="Brugger K."/>
            <person name="Brown S.D."/>
            <person name="Salmond G.P."/>
        </authorList>
    </citation>
    <scope>NUCLEOTIDE SEQUENCE [LARGE SCALE GENOMIC DNA]</scope>
    <source>
        <strain evidence="2">ATCC 39006</strain>
        <strain evidence="3">ATCC 39006 / SC 11482</strain>
    </source>
</reference>
<accession>A0A2I5TMN3</accession>
<protein>
    <submittedName>
        <fullName evidence="2">Uncharacterized protein</fullName>
    </submittedName>
</protein>
<dbReference type="Proteomes" id="UP000233778">
    <property type="component" value="Chromosome"/>
</dbReference>
<evidence type="ECO:0000313" key="3">
    <source>
        <dbReference type="Proteomes" id="UP000017700"/>
    </source>
</evidence>
<dbReference type="KEGG" id="serq:CWC46_17795"/>
<sequence length="131" mass="14364">MPFLVFPFILTLIVCFLTSKLVKPVTSVLVMFPVPSGLASITDQTADSGWHRMFGDLRLPRLTVFSLVNNRDLLDAGRQLYAICQTLLDLRRNEISNAVTLYKALASGLVNDSSVVTIDAANAQNSMDSLC</sequence>
<dbReference type="EMBL" id="CP025084">
    <property type="protein sequence ID" value="AUH05821.1"/>
    <property type="molecule type" value="Genomic_DNA"/>
</dbReference>
<reference evidence="2" key="4">
    <citation type="submission" date="2017-11" db="EMBL/GenBank/DDBJ databases">
        <title>Complete genome sequence of Serratia sp. ATCC 39006.</title>
        <authorList>
            <person name="Hampton H.G."/>
            <person name="Jackson S.A."/>
            <person name="Jauregui R."/>
            <person name="Poulter G.T.M."/>
            <person name="Salmond G.P.C."/>
            <person name="Fineran P.C."/>
        </authorList>
    </citation>
    <scope>NUCLEOTIDE SEQUENCE</scope>
    <source>
        <strain evidence="2">ATCC 39006</strain>
    </source>
</reference>
<evidence type="ECO:0000313" key="2">
    <source>
        <dbReference type="EMBL" id="AUH05821.1"/>
    </source>
</evidence>
<evidence type="ECO:0000313" key="4">
    <source>
        <dbReference type="Proteomes" id="UP000233778"/>
    </source>
</evidence>